<name>X0TC21_9ZZZZ</name>
<comment type="caution">
    <text evidence="2">The sequence shown here is derived from an EMBL/GenBank/DDBJ whole genome shotgun (WGS) entry which is preliminary data.</text>
</comment>
<accession>X0TC21</accession>
<proteinExistence type="predicted"/>
<protein>
    <recommendedName>
        <fullName evidence="1">Carbamoyltransferase Kae1-like domain-containing protein</fullName>
    </recommendedName>
</protein>
<dbReference type="AlphaFoldDB" id="X0TC21"/>
<evidence type="ECO:0000313" key="2">
    <source>
        <dbReference type="EMBL" id="GAF73610.1"/>
    </source>
</evidence>
<dbReference type="InterPro" id="IPR055128">
    <property type="entry name" value="HypF_C_2"/>
</dbReference>
<dbReference type="EMBL" id="BARS01006782">
    <property type="protein sequence ID" value="GAF73610.1"/>
    <property type="molecule type" value="Genomic_DNA"/>
</dbReference>
<feature type="non-terminal residue" evidence="2">
    <location>
        <position position="1"/>
    </location>
</feature>
<reference evidence="2" key="1">
    <citation type="journal article" date="2014" name="Front. Microbiol.">
        <title>High frequency of phylogenetically diverse reductive dehalogenase-homologous genes in deep subseafloor sedimentary metagenomes.</title>
        <authorList>
            <person name="Kawai M."/>
            <person name="Futagami T."/>
            <person name="Toyoda A."/>
            <person name="Takaki Y."/>
            <person name="Nishi S."/>
            <person name="Hori S."/>
            <person name="Arai W."/>
            <person name="Tsubouchi T."/>
            <person name="Morono Y."/>
            <person name="Uchiyama I."/>
            <person name="Ito T."/>
            <person name="Fujiyama A."/>
            <person name="Inagaki F."/>
            <person name="Takami H."/>
        </authorList>
    </citation>
    <scope>NUCLEOTIDE SEQUENCE</scope>
    <source>
        <strain evidence="2">Expedition CK06-06</strain>
    </source>
</reference>
<organism evidence="2">
    <name type="scientific">marine sediment metagenome</name>
    <dbReference type="NCBI Taxonomy" id="412755"/>
    <lineage>
        <taxon>unclassified sequences</taxon>
        <taxon>metagenomes</taxon>
        <taxon>ecological metagenomes</taxon>
    </lineage>
</organism>
<gene>
    <name evidence="2" type="ORF">S01H1_13154</name>
</gene>
<sequence length="43" mass="4605">LLSKTTRLLKDDGFAVFLHRQVPTNDGGIALGQAAIAINQLDL</sequence>
<dbReference type="Pfam" id="PF22521">
    <property type="entry name" value="HypF_C_2"/>
    <property type="match status" value="1"/>
</dbReference>
<feature type="domain" description="Carbamoyltransferase Kae1-like" evidence="1">
    <location>
        <begin position="1"/>
        <end position="33"/>
    </location>
</feature>
<evidence type="ECO:0000259" key="1">
    <source>
        <dbReference type="Pfam" id="PF22521"/>
    </source>
</evidence>